<proteinExistence type="predicted"/>
<name>A0A6B0UEC5_IXORI</name>
<sequence length="82" mass="9435">MRNYTFFCFFALHSCHPFSYALCELPLPVMRASGGQRTSLTKPIYARKNTSPVRRAWELGIRPESSSRNLIPTSDFLLLDPR</sequence>
<organism evidence="2">
    <name type="scientific">Ixodes ricinus</name>
    <name type="common">Common tick</name>
    <name type="synonym">Acarus ricinus</name>
    <dbReference type="NCBI Taxonomy" id="34613"/>
    <lineage>
        <taxon>Eukaryota</taxon>
        <taxon>Metazoa</taxon>
        <taxon>Ecdysozoa</taxon>
        <taxon>Arthropoda</taxon>
        <taxon>Chelicerata</taxon>
        <taxon>Arachnida</taxon>
        <taxon>Acari</taxon>
        <taxon>Parasitiformes</taxon>
        <taxon>Ixodida</taxon>
        <taxon>Ixodoidea</taxon>
        <taxon>Ixodidae</taxon>
        <taxon>Ixodinae</taxon>
        <taxon>Ixodes</taxon>
    </lineage>
</organism>
<protein>
    <submittedName>
        <fullName evidence="2">Putative secreted protein</fullName>
    </submittedName>
</protein>
<reference evidence="2" key="1">
    <citation type="submission" date="2019-12" db="EMBL/GenBank/DDBJ databases">
        <title>An insight into the sialome of adult female Ixodes ricinus ticks feeding for 6 days.</title>
        <authorList>
            <person name="Perner J."/>
            <person name="Ribeiro J.M.C."/>
        </authorList>
    </citation>
    <scope>NUCLEOTIDE SEQUENCE</scope>
    <source>
        <strain evidence="2">Semi-engorged</strain>
        <tissue evidence="2">Salivary glands</tissue>
    </source>
</reference>
<evidence type="ECO:0000256" key="1">
    <source>
        <dbReference type="SAM" id="SignalP"/>
    </source>
</evidence>
<accession>A0A6B0UEC5</accession>
<feature type="chain" id="PRO_5025571994" evidence="1">
    <location>
        <begin position="22"/>
        <end position="82"/>
    </location>
</feature>
<evidence type="ECO:0000313" key="2">
    <source>
        <dbReference type="EMBL" id="MXU84773.1"/>
    </source>
</evidence>
<dbReference type="EMBL" id="GIFC01002690">
    <property type="protein sequence ID" value="MXU84773.1"/>
    <property type="molecule type" value="Transcribed_RNA"/>
</dbReference>
<feature type="signal peptide" evidence="1">
    <location>
        <begin position="1"/>
        <end position="21"/>
    </location>
</feature>
<dbReference type="AlphaFoldDB" id="A0A6B0UEC5"/>
<keyword evidence="1" id="KW-0732">Signal</keyword>